<gene>
    <name evidence="12" type="ORF">GRG538_LOCUS1840</name>
</gene>
<keyword evidence="10" id="KW-0521">NADP</keyword>
<keyword evidence="5" id="KW-0548">Nucleotidyltransferase</keyword>
<dbReference type="InterPro" id="IPR002083">
    <property type="entry name" value="MATH/TRAF_dom"/>
</dbReference>
<keyword evidence="6" id="KW-0053">Apoptosis</keyword>
<dbReference type="PANTHER" id="PTHR10131:SF138">
    <property type="entry name" value="RE66324P"/>
    <property type="match status" value="1"/>
</dbReference>
<dbReference type="Pfam" id="PF01129">
    <property type="entry name" value="ART"/>
    <property type="match status" value="1"/>
</dbReference>
<dbReference type="SUPFAM" id="SSF49599">
    <property type="entry name" value="TRAF domain-like"/>
    <property type="match status" value="1"/>
</dbReference>
<dbReference type="AlphaFoldDB" id="A0A817T754"/>
<comment type="caution">
    <text evidence="12">The sequence shown here is derived from an EMBL/GenBank/DDBJ whole genome shotgun (WGS) entry which is preliminary data.</text>
</comment>
<dbReference type="FunFam" id="2.60.210.10:FF:000001">
    <property type="entry name" value="TNF receptor-associated factor"/>
    <property type="match status" value="1"/>
</dbReference>
<dbReference type="EMBL" id="CAJNYT010000045">
    <property type="protein sequence ID" value="CAF3314730.1"/>
    <property type="molecule type" value="Genomic_DNA"/>
</dbReference>
<evidence type="ECO:0000259" key="11">
    <source>
        <dbReference type="PROSITE" id="PS50144"/>
    </source>
</evidence>
<evidence type="ECO:0000256" key="1">
    <source>
        <dbReference type="ARBA" id="ARBA00009558"/>
    </source>
</evidence>
<dbReference type="Proteomes" id="UP000663872">
    <property type="component" value="Unassembled WGS sequence"/>
</dbReference>
<feature type="domain" description="MATH" evidence="11">
    <location>
        <begin position="390"/>
        <end position="537"/>
    </location>
</feature>
<keyword evidence="10" id="KW-0520">NAD</keyword>
<dbReference type="PROSITE" id="PS50144">
    <property type="entry name" value="MATH"/>
    <property type="match status" value="1"/>
</dbReference>
<dbReference type="SUPFAM" id="SSF56399">
    <property type="entry name" value="ADP-ribosylation"/>
    <property type="match status" value="1"/>
</dbReference>
<name>A0A817T754_9BILA</name>
<accession>A0A817T754</accession>
<keyword evidence="4 10" id="KW-0808">Transferase</keyword>
<dbReference type="GO" id="GO:0016779">
    <property type="term" value="F:nucleotidyltransferase activity"/>
    <property type="evidence" value="ECO:0007669"/>
    <property type="project" value="UniProtKB-KW"/>
</dbReference>
<dbReference type="SMART" id="SM00061">
    <property type="entry name" value="MATH"/>
    <property type="match status" value="1"/>
</dbReference>
<dbReference type="Gene3D" id="3.90.176.10">
    <property type="entry name" value="Toxin ADP-ribosyltransferase, Chain A, domain 1"/>
    <property type="match status" value="1"/>
</dbReference>
<dbReference type="InterPro" id="IPR000768">
    <property type="entry name" value="ART"/>
</dbReference>
<evidence type="ECO:0000256" key="2">
    <source>
        <dbReference type="ARBA" id="ARBA00022499"/>
    </source>
</evidence>
<organism evidence="12 13">
    <name type="scientific">Rotaria socialis</name>
    <dbReference type="NCBI Taxonomy" id="392032"/>
    <lineage>
        <taxon>Eukaryota</taxon>
        <taxon>Metazoa</taxon>
        <taxon>Spiralia</taxon>
        <taxon>Gnathifera</taxon>
        <taxon>Rotifera</taxon>
        <taxon>Eurotatoria</taxon>
        <taxon>Bdelloidea</taxon>
        <taxon>Philodinida</taxon>
        <taxon>Philodinidae</taxon>
        <taxon>Rotaria</taxon>
    </lineage>
</organism>
<dbReference type="EC" id="2.4.2.31" evidence="10"/>
<dbReference type="GO" id="GO:0043122">
    <property type="term" value="P:regulation of canonical NF-kappaB signal transduction"/>
    <property type="evidence" value="ECO:0007669"/>
    <property type="project" value="TreeGrafter"/>
</dbReference>
<dbReference type="Gene3D" id="2.60.210.10">
    <property type="entry name" value="Apoptosis, Tumor Necrosis Factor Receptor Associated Protein 2, Chain A"/>
    <property type="match status" value="1"/>
</dbReference>
<comment type="catalytic activity">
    <reaction evidence="9 10">
        <text>L-arginyl-[protein] + NAD(+) = N(omega)-(ADP-D-ribosyl)-L-arginyl-[protein] + nicotinamide + H(+)</text>
        <dbReference type="Rhea" id="RHEA:19149"/>
        <dbReference type="Rhea" id="RHEA-COMP:10532"/>
        <dbReference type="Rhea" id="RHEA-COMP:15087"/>
        <dbReference type="ChEBI" id="CHEBI:15378"/>
        <dbReference type="ChEBI" id="CHEBI:17154"/>
        <dbReference type="ChEBI" id="CHEBI:29965"/>
        <dbReference type="ChEBI" id="CHEBI:57540"/>
        <dbReference type="ChEBI" id="CHEBI:142554"/>
        <dbReference type="EC" id="2.4.2.31"/>
    </reaction>
</comment>
<keyword evidence="8" id="KW-0175">Coiled coil</keyword>
<evidence type="ECO:0000313" key="12">
    <source>
        <dbReference type="EMBL" id="CAF3314730.1"/>
    </source>
</evidence>
<evidence type="ECO:0000256" key="4">
    <source>
        <dbReference type="ARBA" id="ARBA00022679"/>
    </source>
</evidence>
<dbReference type="Pfam" id="PF21355">
    <property type="entry name" value="TRAF-mep_MATH"/>
    <property type="match status" value="1"/>
</dbReference>
<dbReference type="GO" id="GO:0009898">
    <property type="term" value="C:cytoplasmic side of plasma membrane"/>
    <property type="evidence" value="ECO:0007669"/>
    <property type="project" value="TreeGrafter"/>
</dbReference>
<protein>
    <recommendedName>
        <fullName evidence="10">NAD(P)(+)--arginine ADP-ribosyltransferase</fullName>
        <ecNumber evidence="10">2.4.2.31</ecNumber>
    </recommendedName>
    <alternativeName>
        <fullName evidence="10">Mono(ADP-ribosyl)transferase</fullName>
    </alternativeName>
</protein>
<evidence type="ECO:0000313" key="13">
    <source>
        <dbReference type="Proteomes" id="UP000663872"/>
    </source>
</evidence>
<evidence type="ECO:0000256" key="9">
    <source>
        <dbReference type="ARBA" id="ARBA00047597"/>
    </source>
</evidence>
<keyword evidence="2" id="KW-1017">Isopeptide bond</keyword>
<reference evidence="12" key="1">
    <citation type="submission" date="2021-02" db="EMBL/GenBank/DDBJ databases">
        <authorList>
            <person name="Nowell W R."/>
        </authorList>
    </citation>
    <scope>NUCLEOTIDE SEQUENCE</scope>
</reference>
<keyword evidence="7" id="KW-0832">Ubl conjugation</keyword>
<dbReference type="GO" id="GO:0106274">
    <property type="term" value="F:NAD+-protein-arginine ADP-ribosyltransferase activity"/>
    <property type="evidence" value="ECO:0007669"/>
    <property type="project" value="UniProtKB-EC"/>
</dbReference>
<dbReference type="GO" id="GO:0006915">
    <property type="term" value="P:apoptotic process"/>
    <property type="evidence" value="ECO:0007669"/>
    <property type="project" value="UniProtKB-KW"/>
</dbReference>
<dbReference type="InterPro" id="IPR008974">
    <property type="entry name" value="TRAF-like"/>
</dbReference>
<proteinExistence type="inferred from homology"/>
<keyword evidence="3 10" id="KW-0328">Glycosyltransferase</keyword>
<dbReference type="GO" id="GO:0005164">
    <property type="term" value="F:tumor necrosis factor receptor binding"/>
    <property type="evidence" value="ECO:0007669"/>
    <property type="project" value="TreeGrafter"/>
</dbReference>
<evidence type="ECO:0000256" key="7">
    <source>
        <dbReference type="ARBA" id="ARBA00022843"/>
    </source>
</evidence>
<dbReference type="PROSITE" id="PS51996">
    <property type="entry name" value="TR_MART"/>
    <property type="match status" value="1"/>
</dbReference>
<evidence type="ECO:0000256" key="5">
    <source>
        <dbReference type="ARBA" id="ARBA00022695"/>
    </source>
</evidence>
<evidence type="ECO:0000256" key="6">
    <source>
        <dbReference type="ARBA" id="ARBA00022703"/>
    </source>
</evidence>
<sequence length="612" mass="69129">MAYSNSNEKHSATRFADLGALPKRMLAPIEGYEKTPLVTLEEAVKPLVKIVPKVERNVFIVKQNCQEPEDGLTTDESAAIMLYTYESMPHEDSLYVKLNDSLRSEQRKNLIPWFLYLRLILTALARLPSECSAILRGVKEDLSAEYSKGKTFIWWGFSSCTSSIEVLENEQFFGKTGNRTLFQIHSTTAKDIKKHSFVPSEDEVLLLPARQFQVTSCLDSGNGLHIVQLKEIKPQYDLLEPVPVPNSSVQPQTKSKSIIKAIRLLEAKALNEPHERVLGMDIDNGQSASSTIMATASENISSQMQEIDETINILAGGIQTLNDDTQRLSSESIKLQSSIESLAQYIGSLKLNAQEQSSFLDGVKPNQEILQQDVASLKQKIDDLQYVSYDGTLTWKISKFHKNRMDAQSERQTSIYSPPFYSSPTGYKMRAQLYLDGDENARRTHMSLFFVLMRSEYDAILVFPFNYKVTFCLYDQTPQQRHIINSFRPDIKSNSFQRPRSEMNTASGIPKFFPLAMIQQDGNPYIRDDTMFIKVMVDFGDMLKTLLPYALSLNPGLPMHIQQPLLPEQAAISNSNDLETETIESSVYLTSPCKVANINDGSQHPNHPFCKL</sequence>
<dbReference type="InterPro" id="IPR049342">
    <property type="entry name" value="TRAF1-6_MATH_dom"/>
</dbReference>
<evidence type="ECO:0000256" key="3">
    <source>
        <dbReference type="ARBA" id="ARBA00022676"/>
    </source>
</evidence>
<comment type="similarity">
    <text evidence="1 10">Belongs to the Arg-specific ADP-ribosyltransferase family.</text>
</comment>
<dbReference type="PANTHER" id="PTHR10131">
    <property type="entry name" value="TNF RECEPTOR ASSOCIATED FACTOR"/>
    <property type="match status" value="1"/>
</dbReference>
<evidence type="ECO:0000256" key="10">
    <source>
        <dbReference type="RuleBase" id="RU361228"/>
    </source>
</evidence>
<evidence type="ECO:0000256" key="8">
    <source>
        <dbReference type="ARBA" id="ARBA00023054"/>
    </source>
</evidence>